<feature type="transmembrane region" description="Helical" evidence="1">
    <location>
        <begin position="148"/>
        <end position="164"/>
    </location>
</feature>
<evidence type="ECO:0000313" key="2">
    <source>
        <dbReference type="EMBL" id="RDH83424.1"/>
    </source>
</evidence>
<sequence length="536" mass="60898">MHLRNLYLEQPQLMLFVGSLLYYLTFFNYGIVLDDEGFFLMGASSITEGSWPISDFFSYPPLSYFLLAGFNQLFGEGVLIERIFLVSILLLNAQLLLYISRSALPALWAPLPVILYTLAPGPWYKVIFIASIIWVLASLLYYLKQPNSKRAALIGVLIGVAFISRHQAGIITLILGFGTLLSQAIGNELDRTTHNRWEIWITFGKQLFSMLSLLVIILSLMALAYVIVGKWETLISNIDLYYWQNHGREVMGKQGIISRFNPFSLFTRPQAEQWFYALGVAGAFTLFLTHLHKFFLSNTNREINQLRLVIAVTAIGTLAYTYLFVWNSRMLSSFAVIYIVWSIILSDIQSKCLHSGSIRLSKWVPITGIFIVSLFAIWFCRVHIYSGSLTVRFFPTTELDHPLMKGMHIYSRQQADITRMMELTAESKTATLIPMSEATTMSYLSGLKNPTFYRLFTTEFGAPGEPQAVLQAIENNCIDYFVARRKQFMAGGETGSNLRVYAPDIRTHLFKTYSVTPLGERFVLLSRTAECSDSIH</sequence>
<organism evidence="2 3">
    <name type="scientific">endosymbiont of Lamellibrachia luymesi</name>
    <dbReference type="NCBI Taxonomy" id="2200907"/>
    <lineage>
        <taxon>Bacteria</taxon>
        <taxon>Pseudomonadati</taxon>
        <taxon>Pseudomonadota</taxon>
        <taxon>Gammaproteobacteria</taxon>
        <taxon>sulfur-oxidizing symbionts</taxon>
    </lineage>
</organism>
<evidence type="ECO:0000313" key="3">
    <source>
        <dbReference type="Proteomes" id="UP000255508"/>
    </source>
</evidence>
<comment type="caution">
    <text evidence="2">The sequence shown here is derived from an EMBL/GenBank/DDBJ whole genome shotgun (WGS) entry which is preliminary data.</text>
</comment>
<accession>A0A370DGC5</accession>
<feature type="transmembrane region" description="Helical" evidence="1">
    <location>
        <begin position="51"/>
        <end position="71"/>
    </location>
</feature>
<feature type="transmembrane region" description="Helical" evidence="1">
    <location>
        <begin position="274"/>
        <end position="296"/>
    </location>
</feature>
<feature type="transmembrane region" description="Helical" evidence="1">
    <location>
        <begin position="360"/>
        <end position="379"/>
    </location>
</feature>
<reference evidence="2 3" key="1">
    <citation type="journal article" date="2018" name="ISME J.">
        <title>Endosymbiont genomes yield clues of tubeworm success.</title>
        <authorList>
            <person name="Li Y."/>
            <person name="Liles M.R."/>
            <person name="Halanych K.M."/>
        </authorList>
    </citation>
    <scope>NUCLEOTIDE SEQUENCE [LARGE SCALE GENOMIC DNA]</scope>
    <source>
        <strain evidence="2">A1422</strain>
    </source>
</reference>
<keyword evidence="1" id="KW-0812">Transmembrane</keyword>
<gene>
    <name evidence="2" type="ORF">DIZ79_17635</name>
</gene>
<protein>
    <recommendedName>
        <fullName evidence="4">Glycosyltransferase RgtA/B/C/D-like domain-containing protein</fullName>
    </recommendedName>
</protein>
<keyword evidence="1" id="KW-0472">Membrane</keyword>
<dbReference type="AlphaFoldDB" id="A0A370DGC5"/>
<keyword evidence="1" id="KW-1133">Transmembrane helix</keyword>
<feature type="transmembrane region" description="Helical" evidence="1">
    <location>
        <begin position="207"/>
        <end position="228"/>
    </location>
</feature>
<evidence type="ECO:0000256" key="1">
    <source>
        <dbReference type="SAM" id="Phobius"/>
    </source>
</evidence>
<dbReference type="EMBL" id="QFXD01000319">
    <property type="protein sequence ID" value="RDH83424.1"/>
    <property type="molecule type" value="Genomic_DNA"/>
</dbReference>
<evidence type="ECO:0008006" key="4">
    <source>
        <dbReference type="Google" id="ProtNLM"/>
    </source>
</evidence>
<feature type="transmembrane region" description="Helical" evidence="1">
    <location>
        <begin position="123"/>
        <end position="143"/>
    </location>
</feature>
<dbReference type="Proteomes" id="UP000255508">
    <property type="component" value="Unassembled WGS sequence"/>
</dbReference>
<feature type="transmembrane region" description="Helical" evidence="1">
    <location>
        <begin position="12"/>
        <end position="31"/>
    </location>
</feature>
<feature type="transmembrane region" description="Helical" evidence="1">
    <location>
        <begin position="331"/>
        <end position="348"/>
    </location>
</feature>
<proteinExistence type="predicted"/>
<feature type="transmembrane region" description="Helical" evidence="1">
    <location>
        <begin position="83"/>
        <end position="103"/>
    </location>
</feature>
<name>A0A370DGC5_9GAMM</name>
<feature type="transmembrane region" description="Helical" evidence="1">
    <location>
        <begin position="308"/>
        <end position="325"/>
    </location>
</feature>